<reference evidence="1" key="1">
    <citation type="submission" date="2021-06" db="EMBL/GenBank/DDBJ databases">
        <authorList>
            <person name="Kallberg Y."/>
            <person name="Tangrot J."/>
            <person name="Rosling A."/>
        </authorList>
    </citation>
    <scope>NUCLEOTIDE SEQUENCE</scope>
    <source>
        <strain evidence="1">28 12/20/2015</strain>
    </source>
</reference>
<dbReference type="EMBL" id="CAJVPW010002765">
    <property type="protein sequence ID" value="CAG8512744.1"/>
    <property type="molecule type" value="Genomic_DNA"/>
</dbReference>
<protein>
    <submittedName>
        <fullName evidence="1">6662_t:CDS:1</fullName>
    </submittedName>
</protein>
<sequence length="382" mass="43561">MDNLDFFDVDNDFGVNNNKSFMSIDMNYNESFMSVDMNNNEISGDFYNDEGMDDNNESELGDHEEHEENTRFAYLTHNHELIQNITMVESRYRRLTKKMQDDIRLLTSCGVRAGSIIEVLQQKNPEKYIHARNIANEVSTGMFADNMFDAFIIELEELISNLDHELYEKEIDVANQPAISAIYNNNFGSFEHCIHVNFEHIEKIRGSHVLDLSIATGRYEELYEMHLDLMKEIEMELKTDNNHNNFITTINNPVGIHSKGHNARTCNLDGSINQMDSTQGNYIENSSLSSMADKDLNHENTLHHCGICSQSGHNARTCNSDSKNKPSNNIVRDYSIDQENINSVENSDLISIVDKNSIVNRLRHCGACGQAGHNTRTCDSKN</sequence>
<organism evidence="1 2">
    <name type="scientific">Cetraspora pellucida</name>
    <dbReference type="NCBI Taxonomy" id="1433469"/>
    <lineage>
        <taxon>Eukaryota</taxon>
        <taxon>Fungi</taxon>
        <taxon>Fungi incertae sedis</taxon>
        <taxon>Mucoromycota</taxon>
        <taxon>Glomeromycotina</taxon>
        <taxon>Glomeromycetes</taxon>
        <taxon>Diversisporales</taxon>
        <taxon>Gigasporaceae</taxon>
        <taxon>Cetraspora</taxon>
    </lineage>
</organism>
<dbReference type="Proteomes" id="UP000789366">
    <property type="component" value="Unassembled WGS sequence"/>
</dbReference>
<gene>
    <name evidence="1" type="ORF">SPELUC_LOCUS3553</name>
</gene>
<evidence type="ECO:0000313" key="1">
    <source>
        <dbReference type="EMBL" id="CAG8512744.1"/>
    </source>
</evidence>
<comment type="caution">
    <text evidence="1">The sequence shown here is derived from an EMBL/GenBank/DDBJ whole genome shotgun (WGS) entry which is preliminary data.</text>
</comment>
<evidence type="ECO:0000313" key="2">
    <source>
        <dbReference type="Proteomes" id="UP000789366"/>
    </source>
</evidence>
<accession>A0ACA9L976</accession>
<keyword evidence="2" id="KW-1185">Reference proteome</keyword>
<feature type="non-terminal residue" evidence="1">
    <location>
        <position position="1"/>
    </location>
</feature>
<name>A0ACA9L976_9GLOM</name>
<proteinExistence type="predicted"/>